<dbReference type="OrthoDB" id="10253098at2759"/>
<evidence type="ECO:0000313" key="4">
    <source>
        <dbReference type="EMBL" id="GER34438.1"/>
    </source>
</evidence>
<dbReference type="Proteomes" id="UP000325081">
    <property type="component" value="Unassembled WGS sequence"/>
</dbReference>
<feature type="compositionally biased region" description="Polar residues" evidence="3">
    <location>
        <begin position="155"/>
        <end position="168"/>
    </location>
</feature>
<feature type="region of interest" description="Disordered" evidence="3">
    <location>
        <begin position="142"/>
        <end position="206"/>
    </location>
</feature>
<protein>
    <submittedName>
        <fullName evidence="4">Histone acetyltransferase type B catalytic subunit</fullName>
    </submittedName>
</protein>
<evidence type="ECO:0000256" key="2">
    <source>
        <dbReference type="ARBA" id="ARBA00023054"/>
    </source>
</evidence>
<name>A0A5A7PP72_STRAF</name>
<comment type="caution">
    <text evidence="4">The sequence shown here is derived from an EMBL/GenBank/DDBJ whole genome shotgun (WGS) entry which is preliminary data.</text>
</comment>
<keyword evidence="5" id="KW-1185">Reference proteome</keyword>
<organism evidence="4 5">
    <name type="scientific">Striga asiatica</name>
    <name type="common">Asiatic witchweed</name>
    <name type="synonym">Buchnera asiatica</name>
    <dbReference type="NCBI Taxonomy" id="4170"/>
    <lineage>
        <taxon>Eukaryota</taxon>
        <taxon>Viridiplantae</taxon>
        <taxon>Streptophyta</taxon>
        <taxon>Embryophyta</taxon>
        <taxon>Tracheophyta</taxon>
        <taxon>Spermatophyta</taxon>
        <taxon>Magnoliopsida</taxon>
        <taxon>eudicotyledons</taxon>
        <taxon>Gunneridae</taxon>
        <taxon>Pentapetalae</taxon>
        <taxon>asterids</taxon>
        <taxon>lamiids</taxon>
        <taxon>Lamiales</taxon>
        <taxon>Orobanchaceae</taxon>
        <taxon>Buchnereae</taxon>
        <taxon>Striga</taxon>
    </lineage>
</organism>
<evidence type="ECO:0000313" key="5">
    <source>
        <dbReference type="Proteomes" id="UP000325081"/>
    </source>
</evidence>
<keyword evidence="4" id="KW-0808">Transferase</keyword>
<feature type="compositionally biased region" description="Basic and acidic residues" evidence="3">
    <location>
        <begin position="142"/>
        <end position="154"/>
    </location>
</feature>
<dbReference type="PANTHER" id="PTHR34224">
    <property type="entry name" value="INTERACTOR OF CONSTITUTIVE ACTIVE ROPS 2, CHLOROPLASTIC-RELATED"/>
    <property type="match status" value="1"/>
</dbReference>
<reference evidence="5" key="1">
    <citation type="journal article" date="2019" name="Curr. Biol.">
        <title>Genome Sequence of Striga asiatica Provides Insight into the Evolution of Plant Parasitism.</title>
        <authorList>
            <person name="Yoshida S."/>
            <person name="Kim S."/>
            <person name="Wafula E.K."/>
            <person name="Tanskanen J."/>
            <person name="Kim Y.M."/>
            <person name="Honaas L."/>
            <person name="Yang Z."/>
            <person name="Spallek T."/>
            <person name="Conn C.E."/>
            <person name="Ichihashi Y."/>
            <person name="Cheong K."/>
            <person name="Cui S."/>
            <person name="Der J.P."/>
            <person name="Gundlach H."/>
            <person name="Jiao Y."/>
            <person name="Hori C."/>
            <person name="Ishida J.K."/>
            <person name="Kasahara H."/>
            <person name="Kiba T."/>
            <person name="Kim M.S."/>
            <person name="Koo N."/>
            <person name="Laohavisit A."/>
            <person name="Lee Y.H."/>
            <person name="Lumba S."/>
            <person name="McCourt P."/>
            <person name="Mortimer J.C."/>
            <person name="Mutuku J.M."/>
            <person name="Nomura T."/>
            <person name="Sasaki-Sekimoto Y."/>
            <person name="Seto Y."/>
            <person name="Wang Y."/>
            <person name="Wakatake T."/>
            <person name="Sakakibara H."/>
            <person name="Demura T."/>
            <person name="Yamaguchi S."/>
            <person name="Yoneyama K."/>
            <person name="Manabe R.I."/>
            <person name="Nelson D.C."/>
            <person name="Schulman A.H."/>
            <person name="Timko M.P."/>
            <person name="dePamphilis C.W."/>
            <person name="Choi D."/>
            <person name="Shirasu K."/>
        </authorList>
    </citation>
    <scope>NUCLEOTIDE SEQUENCE [LARGE SCALE GENOMIC DNA]</scope>
    <source>
        <strain evidence="5">cv. UVA1</strain>
    </source>
</reference>
<dbReference type="PANTHER" id="PTHR34224:SF18">
    <property type="entry name" value="INTERACTOR OF CONSTITUTIVE ACTIVE ROPS 3"/>
    <property type="match status" value="1"/>
</dbReference>
<dbReference type="GO" id="GO:0016740">
    <property type="term" value="F:transferase activity"/>
    <property type="evidence" value="ECO:0007669"/>
    <property type="project" value="UniProtKB-KW"/>
</dbReference>
<proteinExistence type="inferred from homology"/>
<dbReference type="EMBL" id="BKCP01004894">
    <property type="protein sequence ID" value="GER34438.1"/>
    <property type="molecule type" value="Genomic_DNA"/>
</dbReference>
<dbReference type="AlphaFoldDB" id="A0A5A7PP72"/>
<dbReference type="InterPro" id="IPR029688">
    <property type="entry name" value="ICR"/>
</dbReference>
<comment type="similarity">
    <text evidence="1">Belongs to the ICR family.</text>
</comment>
<keyword evidence="2" id="KW-0175">Coiled coil</keyword>
<evidence type="ECO:0000256" key="1">
    <source>
        <dbReference type="ARBA" id="ARBA00009778"/>
    </source>
</evidence>
<gene>
    <name evidence="4" type="ORF">STAS_10660</name>
</gene>
<evidence type="ECO:0000256" key="3">
    <source>
        <dbReference type="SAM" id="MobiDB-lite"/>
    </source>
</evidence>
<accession>A0A5A7PP72</accession>
<sequence>MEEPVESLQHVRTCTDLQRLLAFDPIHGALDSIISRLKHKNLYKKSQLRYWGPPMSLFEDVPKNLKINKRQLMGICRLPFKSKDGECGVAKPFATSEVAQKVSPRVVRQFKTTKREVSELENQISHLENDLKLLKDQLRSTEELKEQADKDSEQSRQQLSALQEQPSSLAARLPKLEPLTRARNANPARGHEKDGGHSSEPPRPTTHWLVEDMAMSFVNAGVMLSRGLEVAVGAN</sequence>